<evidence type="ECO:0000313" key="2">
    <source>
        <dbReference type="EMBL" id="CAA7030823.1"/>
    </source>
</evidence>
<evidence type="ECO:0000256" key="1">
    <source>
        <dbReference type="SAM" id="MobiDB-lite"/>
    </source>
</evidence>
<gene>
    <name evidence="2" type="ORF">MERR_LOCUS18058</name>
</gene>
<feature type="region of interest" description="Disordered" evidence="1">
    <location>
        <begin position="1"/>
        <end position="69"/>
    </location>
</feature>
<dbReference type="EMBL" id="CACVBM020001098">
    <property type="protein sequence ID" value="CAA7030823.1"/>
    <property type="molecule type" value="Genomic_DNA"/>
</dbReference>
<organism evidence="2 3">
    <name type="scientific">Microthlaspi erraticum</name>
    <dbReference type="NCBI Taxonomy" id="1685480"/>
    <lineage>
        <taxon>Eukaryota</taxon>
        <taxon>Viridiplantae</taxon>
        <taxon>Streptophyta</taxon>
        <taxon>Embryophyta</taxon>
        <taxon>Tracheophyta</taxon>
        <taxon>Spermatophyta</taxon>
        <taxon>Magnoliopsida</taxon>
        <taxon>eudicotyledons</taxon>
        <taxon>Gunneridae</taxon>
        <taxon>Pentapetalae</taxon>
        <taxon>rosids</taxon>
        <taxon>malvids</taxon>
        <taxon>Brassicales</taxon>
        <taxon>Brassicaceae</taxon>
        <taxon>Coluteocarpeae</taxon>
        <taxon>Microthlaspi</taxon>
    </lineage>
</organism>
<sequence>MTFRGNGKHGGESSGTQRKPGGYAPPEQRKRVNRPTAALRISGSNVADKAVTVPRGNDPSPNQHSAKKVRKALDFGVTWTELDEVGNKTEDLGSKTEVANDALVATMNHDPAIQEEGEDGEIWWNEIIEEEEAEKIAEEDGVPVETQDSNEMQVDVSENVGASLDVEQFVDVEAKEVGKGKQGGGKPVMKKKAMRATAGIGGGPLRRMIQGAKTPRRKPTMKESQRNGEKGDGKAKEMERDPSEGSGTDAKAV</sequence>
<protein>
    <submittedName>
        <fullName evidence="2">Uncharacterized protein</fullName>
    </submittedName>
</protein>
<proteinExistence type="predicted"/>
<keyword evidence="3" id="KW-1185">Reference proteome</keyword>
<dbReference type="Proteomes" id="UP000467841">
    <property type="component" value="Unassembled WGS sequence"/>
</dbReference>
<reference evidence="2" key="1">
    <citation type="submission" date="2020-01" db="EMBL/GenBank/DDBJ databases">
        <authorList>
            <person name="Mishra B."/>
        </authorList>
    </citation>
    <scope>NUCLEOTIDE SEQUENCE [LARGE SCALE GENOMIC DNA]</scope>
</reference>
<feature type="region of interest" description="Disordered" evidence="1">
    <location>
        <begin position="176"/>
        <end position="253"/>
    </location>
</feature>
<dbReference type="AlphaFoldDB" id="A0A6D2IUJ0"/>
<name>A0A6D2IUJ0_9BRAS</name>
<accession>A0A6D2IUJ0</accession>
<evidence type="ECO:0000313" key="3">
    <source>
        <dbReference type="Proteomes" id="UP000467841"/>
    </source>
</evidence>
<comment type="caution">
    <text evidence="2">The sequence shown here is derived from an EMBL/GenBank/DDBJ whole genome shotgun (WGS) entry which is preliminary data.</text>
</comment>
<feature type="compositionally biased region" description="Basic and acidic residues" evidence="1">
    <location>
        <begin position="220"/>
        <end position="243"/>
    </location>
</feature>